<gene>
    <name evidence="3" type="ORF">CBW46_004485</name>
</gene>
<dbReference type="Proteomes" id="UP000214746">
    <property type="component" value="Unassembled WGS sequence"/>
</dbReference>
<organism evidence="3 4">
    <name type="scientific">Paenibacillus xerothermodurans</name>
    <dbReference type="NCBI Taxonomy" id="1977292"/>
    <lineage>
        <taxon>Bacteria</taxon>
        <taxon>Bacillati</taxon>
        <taxon>Bacillota</taxon>
        <taxon>Bacilli</taxon>
        <taxon>Bacillales</taxon>
        <taxon>Paenibacillaceae</taxon>
        <taxon>Paenibacillus</taxon>
    </lineage>
</organism>
<dbReference type="Gene3D" id="3.30.70.100">
    <property type="match status" value="1"/>
</dbReference>
<comment type="similarity">
    <text evidence="1">Belongs to the NipSnap family.</text>
</comment>
<evidence type="ECO:0000256" key="1">
    <source>
        <dbReference type="ARBA" id="ARBA00005291"/>
    </source>
</evidence>
<evidence type="ECO:0000313" key="3">
    <source>
        <dbReference type="EMBL" id="PZE21683.1"/>
    </source>
</evidence>
<protein>
    <submittedName>
        <fullName evidence="3">NIPSNAP family protein</fullName>
    </submittedName>
</protein>
<name>A0A2W1NSC4_PAEXE</name>
<dbReference type="Pfam" id="PF07978">
    <property type="entry name" value="NIPSNAP"/>
    <property type="match status" value="1"/>
</dbReference>
<dbReference type="SUPFAM" id="SSF54909">
    <property type="entry name" value="Dimeric alpha+beta barrel"/>
    <property type="match status" value="1"/>
</dbReference>
<accession>A0A2W1NSC4</accession>
<dbReference type="InterPro" id="IPR012577">
    <property type="entry name" value="NIPSNAP"/>
</dbReference>
<dbReference type="EMBL" id="NHRJ02000002">
    <property type="protein sequence ID" value="PZE21683.1"/>
    <property type="molecule type" value="Genomic_DNA"/>
</dbReference>
<keyword evidence="4" id="KW-1185">Reference proteome</keyword>
<dbReference type="RefSeq" id="WP_089198825.1">
    <property type="nucleotide sequence ID" value="NZ_NHRJ02000002.1"/>
</dbReference>
<dbReference type="PANTHER" id="PTHR21017">
    <property type="entry name" value="NIPSNAP-RELATED"/>
    <property type="match status" value="1"/>
</dbReference>
<reference evidence="3" key="1">
    <citation type="submission" date="2018-06" db="EMBL/GenBank/DDBJ databases">
        <title>Paenibacillus xerothermodurans sp. nov. an extremely dry heat resistant spore forming bacterium isolated from the soil of Cape Canaveral, Florida.</title>
        <authorList>
            <person name="Seuylemezian A."/>
            <person name="Kaur N."/>
            <person name="Patil P."/>
            <person name="Patil P."/>
            <person name="Mayilraj S."/>
            <person name="Vaishampayan P."/>
        </authorList>
    </citation>
    <scope>NUCLEOTIDE SEQUENCE [LARGE SCALE GENOMIC DNA]</scope>
    <source>
        <strain evidence="3">ATCC 27380</strain>
    </source>
</reference>
<proteinExistence type="inferred from homology"/>
<dbReference type="InterPro" id="IPR051557">
    <property type="entry name" value="NipSnap_domain"/>
</dbReference>
<dbReference type="OrthoDB" id="9809695at2"/>
<feature type="domain" description="NIPSNAP" evidence="2">
    <location>
        <begin position="3"/>
        <end position="102"/>
    </location>
</feature>
<comment type="caution">
    <text evidence="3">The sequence shown here is derived from an EMBL/GenBank/DDBJ whole genome shotgun (WGS) entry which is preliminary data.</text>
</comment>
<sequence length="104" mass="12364">MVYEMRTYTIKIGKLQAYLKHFEDVGIPIISNYAKLIGYWYTDIGELNQIVHIWEYETLDQRAERRTALYNDPIWVETFLPIAGPMLEKQESRIMYAANFSPIR</sequence>
<evidence type="ECO:0000313" key="4">
    <source>
        <dbReference type="Proteomes" id="UP000214746"/>
    </source>
</evidence>
<dbReference type="PANTHER" id="PTHR21017:SF17">
    <property type="entry name" value="PROTEIN NIPSNAP"/>
    <property type="match status" value="1"/>
</dbReference>
<dbReference type="InterPro" id="IPR011008">
    <property type="entry name" value="Dimeric_a/b-barrel"/>
</dbReference>
<dbReference type="AlphaFoldDB" id="A0A2W1NSC4"/>
<evidence type="ECO:0000259" key="2">
    <source>
        <dbReference type="Pfam" id="PF07978"/>
    </source>
</evidence>